<evidence type="ECO:0000256" key="3">
    <source>
        <dbReference type="ARBA" id="ARBA00022692"/>
    </source>
</evidence>
<evidence type="ECO:0000256" key="4">
    <source>
        <dbReference type="ARBA" id="ARBA00022989"/>
    </source>
</evidence>
<keyword evidence="5 6" id="KW-0472">Membrane</keyword>
<dbReference type="Gene3D" id="1.20.1250.20">
    <property type="entry name" value="MFS general substrate transporter like domains"/>
    <property type="match status" value="1"/>
</dbReference>
<feature type="transmembrane region" description="Helical" evidence="6">
    <location>
        <begin position="343"/>
        <end position="365"/>
    </location>
</feature>
<comment type="subcellular location">
    <subcellularLocation>
        <location evidence="1">Membrane</location>
        <topology evidence="1">Multi-pass membrane protein</topology>
    </subcellularLocation>
</comment>
<feature type="transmembrane region" description="Helical" evidence="6">
    <location>
        <begin position="87"/>
        <end position="108"/>
    </location>
</feature>
<accession>A0A918P9M5</accession>
<dbReference type="RefSeq" id="WP_189619215.1">
    <property type="nucleotide sequence ID" value="NZ_BMZA01000001.1"/>
</dbReference>
<evidence type="ECO:0000313" key="8">
    <source>
        <dbReference type="EMBL" id="GGY90795.1"/>
    </source>
</evidence>
<evidence type="ECO:0000313" key="9">
    <source>
        <dbReference type="Proteomes" id="UP000648075"/>
    </source>
</evidence>
<feature type="transmembrane region" description="Helical" evidence="6">
    <location>
        <begin position="251"/>
        <end position="273"/>
    </location>
</feature>
<sequence length="412" mass="43729">MAYTFSYLDRQSLTLLVGPIKASLDISDTHLSLLHGFAFAIFYSILGLPIGRLVDSRKRTRIVAIGIVVWSVMTAACGLARNFTHLFLARVGVGAGEAALSPAAYSLISDSFPARRLPLALSIYNCAIYLGAGLATIIGGAIISAMPATTVPVIGHLEPWQAVFIVIGLPGVLVAALVLTLREPRRTRVKAGAVNGFADTRRYFFAHLRTYGLLMLAASMLTLVWNAPLAWYPTYLMRVFGWTTAEVGSRFGTVILISGVCGVLSGGVLAGWLRGKGVADAYILLGLIACALAVPAGLVSGLVGSAWVVLALVFVFQFGCAIPFGGLAAALQEITPNQMRGQMTALYLLLANLFGIGLGPTVVAAFTDHVFGNEMAIGHSITATVALAGPFAALLFWLCRRPYRHTLANLEF</sequence>
<gene>
    <name evidence="8" type="ORF">GCM10011614_01840</name>
</gene>
<dbReference type="EMBL" id="BMZA01000001">
    <property type="protein sequence ID" value="GGY90795.1"/>
    <property type="molecule type" value="Genomic_DNA"/>
</dbReference>
<evidence type="ECO:0000256" key="6">
    <source>
        <dbReference type="SAM" id="Phobius"/>
    </source>
</evidence>
<reference evidence="8" key="1">
    <citation type="journal article" date="2014" name="Int. J. Syst. Evol. Microbiol.">
        <title>Complete genome sequence of Corynebacterium casei LMG S-19264T (=DSM 44701T), isolated from a smear-ripened cheese.</title>
        <authorList>
            <consortium name="US DOE Joint Genome Institute (JGI-PGF)"/>
            <person name="Walter F."/>
            <person name="Albersmeier A."/>
            <person name="Kalinowski J."/>
            <person name="Ruckert C."/>
        </authorList>
    </citation>
    <scope>NUCLEOTIDE SEQUENCE</scope>
    <source>
        <strain evidence="8">KCTC 32255</strain>
    </source>
</reference>
<dbReference type="PANTHER" id="PTHR23505">
    <property type="entry name" value="SPINSTER"/>
    <property type="match status" value="1"/>
</dbReference>
<evidence type="ECO:0000256" key="1">
    <source>
        <dbReference type="ARBA" id="ARBA00004141"/>
    </source>
</evidence>
<dbReference type="InterPro" id="IPR036259">
    <property type="entry name" value="MFS_trans_sf"/>
</dbReference>
<dbReference type="InterPro" id="IPR044770">
    <property type="entry name" value="MFS_spinster-like"/>
</dbReference>
<dbReference type="SUPFAM" id="SSF103473">
    <property type="entry name" value="MFS general substrate transporter"/>
    <property type="match status" value="1"/>
</dbReference>
<feature type="transmembrane region" description="Helical" evidence="6">
    <location>
        <begin position="128"/>
        <end position="148"/>
    </location>
</feature>
<dbReference type="GO" id="GO:0016020">
    <property type="term" value="C:membrane"/>
    <property type="evidence" value="ECO:0007669"/>
    <property type="project" value="UniProtKB-SubCell"/>
</dbReference>
<evidence type="ECO:0000259" key="7">
    <source>
        <dbReference type="PROSITE" id="PS50850"/>
    </source>
</evidence>
<dbReference type="InterPro" id="IPR011701">
    <property type="entry name" value="MFS"/>
</dbReference>
<dbReference type="PANTHER" id="PTHR23505:SF79">
    <property type="entry name" value="PROTEIN SPINSTER"/>
    <property type="match status" value="1"/>
</dbReference>
<feature type="transmembrane region" description="Helical" evidence="6">
    <location>
        <begin position="309"/>
        <end position="331"/>
    </location>
</feature>
<evidence type="ECO:0000256" key="2">
    <source>
        <dbReference type="ARBA" id="ARBA00022448"/>
    </source>
</evidence>
<dbReference type="InterPro" id="IPR020846">
    <property type="entry name" value="MFS_dom"/>
</dbReference>
<feature type="domain" description="Major facilitator superfamily (MFS) profile" evidence="7">
    <location>
        <begin position="1"/>
        <end position="401"/>
    </location>
</feature>
<dbReference type="Proteomes" id="UP000648075">
    <property type="component" value="Unassembled WGS sequence"/>
</dbReference>
<keyword evidence="3 6" id="KW-0812">Transmembrane</keyword>
<name>A0A918P9M5_9SPHN</name>
<reference evidence="8" key="2">
    <citation type="submission" date="2020-09" db="EMBL/GenBank/DDBJ databases">
        <authorList>
            <person name="Sun Q."/>
            <person name="Kim S."/>
        </authorList>
    </citation>
    <scope>NUCLEOTIDE SEQUENCE</scope>
    <source>
        <strain evidence="8">KCTC 32255</strain>
    </source>
</reference>
<feature type="transmembrane region" description="Helical" evidence="6">
    <location>
        <begin position="160"/>
        <end position="181"/>
    </location>
</feature>
<keyword evidence="4 6" id="KW-1133">Transmembrane helix</keyword>
<feature type="transmembrane region" description="Helical" evidence="6">
    <location>
        <begin position="377"/>
        <end position="399"/>
    </location>
</feature>
<protein>
    <submittedName>
        <fullName evidence="8">MFS transporter</fullName>
    </submittedName>
</protein>
<dbReference type="AlphaFoldDB" id="A0A918P9M5"/>
<dbReference type="Pfam" id="PF07690">
    <property type="entry name" value="MFS_1"/>
    <property type="match status" value="1"/>
</dbReference>
<dbReference type="CDD" id="cd17328">
    <property type="entry name" value="MFS_spinster_like"/>
    <property type="match status" value="1"/>
</dbReference>
<evidence type="ECO:0000256" key="5">
    <source>
        <dbReference type="ARBA" id="ARBA00023136"/>
    </source>
</evidence>
<keyword evidence="2" id="KW-0813">Transport</keyword>
<feature type="transmembrane region" description="Helical" evidence="6">
    <location>
        <begin position="211"/>
        <end position="231"/>
    </location>
</feature>
<organism evidence="8 9">
    <name type="scientific">Novosphingobium colocasiae</name>
    <dbReference type="NCBI Taxonomy" id="1256513"/>
    <lineage>
        <taxon>Bacteria</taxon>
        <taxon>Pseudomonadati</taxon>
        <taxon>Pseudomonadota</taxon>
        <taxon>Alphaproteobacteria</taxon>
        <taxon>Sphingomonadales</taxon>
        <taxon>Sphingomonadaceae</taxon>
        <taxon>Novosphingobium</taxon>
    </lineage>
</organism>
<feature type="transmembrane region" description="Helical" evidence="6">
    <location>
        <begin position="282"/>
        <end position="303"/>
    </location>
</feature>
<feature type="transmembrane region" description="Helical" evidence="6">
    <location>
        <begin position="62"/>
        <end position="81"/>
    </location>
</feature>
<dbReference type="GO" id="GO:0022857">
    <property type="term" value="F:transmembrane transporter activity"/>
    <property type="evidence" value="ECO:0007669"/>
    <property type="project" value="InterPro"/>
</dbReference>
<comment type="caution">
    <text evidence="8">The sequence shown here is derived from an EMBL/GenBank/DDBJ whole genome shotgun (WGS) entry which is preliminary data.</text>
</comment>
<keyword evidence="9" id="KW-1185">Reference proteome</keyword>
<feature type="transmembrane region" description="Helical" evidence="6">
    <location>
        <begin position="31"/>
        <end position="50"/>
    </location>
</feature>
<dbReference type="PROSITE" id="PS50850">
    <property type="entry name" value="MFS"/>
    <property type="match status" value="1"/>
</dbReference>
<proteinExistence type="predicted"/>